<dbReference type="PANTHER" id="PTHR44920">
    <property type="entry name" value="RHODANESE-LIKE DOMAIN-CONTAINING PROTEIN 14, CHLOROPLASTIC-RELATED"/>
    <property type="match status" value="1"/>
</dbReference>
<protein>
    <submittedName>
        <fullName evidence="4">Rhodanese-like domain-containing protein 14, chloroplastic</fullName>
    </submittedName>
</protein>
<dbReference type="InterPro" id="IPR043186">
    <property type="entry name" value="Str14"/>
</dbReference>
<keyword evidence="1" id="KW-0175">Coiled coil</keyword>
<name>A0A2Z7B0N4_9LAMI</name>
<dbReference type="InterPro" id="IPR001763">
    <property type="entry name" value="Rhodanese-like_dom"/>
</dbReference>
<reference evidence="4 5" key="1">
    <citation type="journal article" date="2015" name="Proc. Natl. Acad. Sci. U.S.A.">
        <title>The resurrection genome of Boea hygrometrica: A blueprint for survival of dehydration.</title>
        <authorList>
            <person name="Xiao L."/>
            <person name="Yang G."/>
            <person name="Zhang L."/>
            <person name="Yang X."/>
            <person name="Zhao S."/>
            <person name="Ji Z."/>
            <person name="Zhou Q."/>
            <person name="Hu M."/>
            <person name="Wang Y."/>
            <person name="Chen M."/>
            <person name="Xu Y."/>
            <person name="Jin H."/>
            <person name="Xiao X."/>
            <person name="Hu G."/>
            <person name="Bao F."/>
            <person name="Hu Y."/>
            <person name="Wan P."/>
            <person name="Li L."/>
            <person name="Deng X."/>
            <person name="Kuang T."/>
            <person name="Xiang C."/>
            <person name="Zhu J.K."/>
            <person name="Oliver M.J."/>
            <person name="He Y."/>
        </authorList>
    </citation>
    <scope>NUCLEOTIDE SEQUENCE [LARGE SCALE GENOMIC DNA]</scope>
    <source>
        <strain evidence="5">cv. XS01</strain>
    </source>
</reference>
<evidence type="ECO:0000259" key="3">
    <source>
        <dbReference type="PROSITE" id="PS50206"/>
    </source>
</evidence>
<dbReference type="GO" id="GO:0009507">
    <property type="term" value="C:chloroplast"/>
    <property type="evidence" value="ECO:0007669"/>
    <property type="project" value="TreeGrafter"/>
</dbReference>
<evidence type="ECO:0000256" key="1">
    <source>
        <dbReference type="SAM" id="Coils"/>
    </source>
</evidence>
<feature type="compositionally biased region" description="Basic and acidic residues" evidence="2">
    <location>
        <begin position="158"/>
        <end position="169"/>
    </location>
</feature>
<feature type="coiled-coil region" evidence="1">
    <location>
        <begin position="318"/>
        <end position="345"/>
    </location>
</feature>
<evidence type="ECO:0000313" key="4">
    <source>
        <dbReference type="EMBL" id="KZV27813.1"/>
    </source>
</evidence>
<dbReference type="InterPro" id="IPR036873">
    <property type="entry name" value="Rhodanese-like_dom_sf"/>
</dbReference>
<feature type="compositionally biased region" description="Polar residues" evidence="2">
    <location>
        <begin position="213"/>
        <end position="225"/>
    </location>
</feature>
<dbReference type="SUPFAM" id="SSF52821">
    <property type="entry name" value="Rhodanese/Cell cycle control phosphatase"/>
    <property type="match status" value="1"/>
</dbReference>
<gene>
    <name evidence="4" type="ORF">F511_37287</name>
</gene>
<feature type="compositionally biased region" description="Basic and acidic residues" evidence="2">
    <location>
        <begin position="26"/>
        <end position="41"/>
    </location>
</feature>
<sequence>MSSPDHNFVDSLAESIDLSTPPEASLRGEEIPSTAETHRDRIHRIDQDEARLAARGCTWYEIKASTLRQSDIPSIRDKAGIADLYEIVIPHVHARAHCPPVGFHTFYDPPLDVHPNAIGSNQEELIEEDLLCHFKFSGKGVPLVGDLGERMSKAEMLRDLKERKVDPEGASRSLSKGKRKSMEERGEKRKKRQHEQETHESGREQVPKEAIKETSTSRAKPSGSASLDFTRRLIPDRDYNLVNSVPDLAALEAASLHLMQAVVWSGSVANRLLRAREEITKTKHSMDGVIQEHGGLMKQLEEIQANHDKESEEMALELESSRTRAFRAEEENKALQAEVDKWKDEAANSWELGKEKFLQSKEFRVLCSGKALAFFEKGFDGCLAQFRESGYTEEEHPASFLDVERALANLPDDEEEEGSSSGRKECGTGLNCRADRAYIASAELGFEIASAELGLSAELVGLMLPVRNWALRLPENYLKMVGVTSLSPQTSASSSLHPKFHSSTLAFNFNSIIESTGTKVGKLSRSFRPLSIQNAATKPAKSPESAEEEWKIKRQVLLEKKVRSVDAKEAFRLTKENNFVILDVRPEAEFKEAHPEGAINVQIYRLIKEWTAWDIARRAAFAFFGIFAGTEENPEFISSVESKLPKDAKIIVACSTGGTTKPTQNLPEGQQSRSFIAAYLLVLNGYTNVYHLEGGLYNWFKEDLPTVYED</sequence>
<dbReference type="FunFam" id="3.40.250.10:FF:000032">
    <property type="entry name" value="Rhodanese-like domain-containing protein 14, chloroplastic"/>
    <property type="match status" value="1"/>
</dbReference>
<evidence type="ECO:0000313" key="5">
    <source>
        <dbReference type="Proteomes" id="UP000250235"/>
    </source>
</evidence>
<dbReference type="PROSITE" id="PS50206">
    <property type="entry name" value="RHODANESE_3"/>
    <property type="match status" value="1"/>
</dbReference>
<feature type="region of interest" description="Disordered" evidence="2">
    <location>
        <begin position="1"/>
        <end position="41"/>
    </location>
</feature>
<dbReference type="CDD" id="cd00158">
    <property type="entry name" value="RHOD"/>
    <property type="match status" value="1"/>
</dbReference>
<organism evidence="4 5">
    <name type="scientific">Dorcoceras hygrometricum</name>
    <dbReference type="NCBI Taxonomy" id="472368"/>
    <lineage>
        <taxon>Eukaryota</taxon>
        <taxon>Viridiplantae</taxon>
        <taxon>Streptophyta</taxon>
        <taxon>Embryophyta</taxon>
        <taxon>Tracheophyta</taxon>
        <taxon>Spermatophyta</taxon>
        <taxon>Magnoliopsida</taxon>
        <taxon>eudicotyledons</taxon>
        <taxon>Gunneridae</taxon>
        <taxon>Pentapetalae</taxon>
        <taxon>asterids</taxon>
        <taxon>lamiids</taxon>
        <taxon>Lamiales</taxon>
        <taxon>Gesneriaceae</taxon>
        <taxon>Didymocarpoideae</taxon>
        <taxon>Trichosporeae</taxon>
        <taxon>Loxocarpinae</taxon>
        <taxon>Dorcoceras</taxon>
    </lineage>
</organism>
<dbReference type="SMART" id="SM00450">
    <property type="entry name" value="RHOD"/>
    <property type="match status" value="1"/>
</dbReference>
<feature type="region of interest" description="Disordered" evidence="2">
    <location>
        <begin position="158"/>
        <end position="225"/>
    </location>
</feature>
<dbReference type="OrthoDB" id="496335at2759"/>
<dbReference type="EMBL" id="KV010282">
    <property type="protein sequence ID" value="KZV27813.1"/>
    <property type="molecule type" value="Genomic_DNA"/>
</dbReference>
<accession>A0A2Z7B0N4</accession>
<dbReference type="PANTHER" id="PTHR44920:SF1">
    <property type="entry name" value="RHODANESE-LIKE DOMAIN-CONTAINING PROTEIN 14, CHLOROPLASTIC"/>
    <property type="match status" value="1"/>
</dbReference>
<dbReference type="Proteomes" id="UP000250235">
    <property type="component" value="Unassembled WGS sequence"/>
</dbReference>
<keyword evidence="5" id="KW-1185">Reference proteome</keyword>
<dbReference type="Pfam" id="PF00581">
    <property type="entry name" value="Rhodanese"/>
    <property type="match status" value="1"/>
</dbReference>
<dbReference type="AlphaFoldDB" id="A0A2Z7B0N4"/>
<feature type="compositionally biased region" description="Basic and acidic residues" evidence="2">
    <location>
        <begin position="194"/>
        <end position="212"/>
    </location>
</feature>
<evidence type="ECO:0000256" key="2">
    <source>
        <dbReference type="SAM" id="MobiDB-lite"/>
    </source>
</evidence>
<feature type="domain" description="Rhodanese" evidence="3">
    <location>
        <begin position="575"/>
        <end position="708"/>
    </location>
</feature>
<dbReference type="Gene3D" id="3.40.250.10">
    <property type="entry name" value="Rhodanese-like domain"/>
    <property type="match status" value="1"/>
</dbReference>
<proteinExistence type="predicted"/>